<dbReference type="Gene3D" id="3.30.40.10">
    <property type="entry name" value="Zinc/RING finger domain, C3HC4 (zinc finger)"/>
    <property type="match status" value="1"/>
</dbReference>
<feature type="compositionally biased region" description="Polar residues" evidence="7">
    <location>
        <begin position="885"/>
        <end position="894"/>
    </location>
</feature>
<evidence type="ECO:0000259" key="8">
    <source>
        <dbReference type="PROSITE" id="PS51183"/>
    </source>
</evidence>
<comment type="caution">
    <text evidence="11">The sequence shown here is derived from an EMBL/GenBank/DDBJ whole genome shotgun (WGS) entry which is preliminary data.</text>
</comment>
<dbReference type="SMART" id="SM00558">
    <property type="entry name" value="JmjC"/>
    <property type="match status" value="1"/>
</dbReference>
<dbReference type="OrthoDB" id="9547406at2759"/>
<dbReference type="EMBL" id="MU250553">
    <property type="protein sequence ID" value="KAG7442163.1"/>
    <property type="molecule type" value="Genomic_DNA"/>
</dbReference>
<dbReference type="GO" id="GO:0010468">
    <property type="term" value="P:regulation of gene expression"/>
    <property type="evidence" value="ECO:0007669"/>
    <property type="project" value="TreeGrafter"/>
</dbReference>
<dbReference type="GO" id="GO:0005634">
    <property type="term" value="C:nucleus"/>
    <property type="evidence" value="ECO:0007669"/>
    <property type="project" value="TreeGrafter"/>
</dbReference>
<evidence type="ECO:0000256" key="3">
    <source>
        <dbReference type="ARBA" id="ARBA00022723"/>
    </source>
</evidence>
<evidence type="ECO:0000256" key="2">
    <source>
        <dbReference type="ARBA" id="ARBA00012900"/>
    </source>
</evidence>
<feature type="region of interest" description="Disordered" evidence="7">
    <location>
        <begin position="985"/>
        <end position="1021"/>
    </location>
</feature>
<evidence type="ECO:0000313" key="12">
    <source>
        <dbReference type="Proteomes" id="UP000812287"/>
    </source>
</evidence>
<feature type="domain" description="JmjC" evidence="9">
    <location>
        <begin position="323"/>
        <end position="489"/>
    </location>
</feature>
<dbReference type="Proteomes" id="UP000812287">
    <property type="component" value="Unassembled WGS sequence"/>
</dbReference>
<evidence type="ECO:0000259" key="10">
    <source>
        <dbReference type="PROSITE" id="PS51805"/>
    </source>
</evidence>
<feature type="compositionally biased region" description="Polar residues" evidence="7">
    <location>
        <begin position="1006"/>
        <end position="1021"/>
    </location>
</feature>
<dbReference type="SMART" id="SM00545">
    <property type="entry name" value="JmjN"/>
    <property type="match status" value="1"/>
</dbReference>
<dbReference type="PROSITE" id="PS51183">
    <property type="entry name" value="JMJN"/>
    <property type="match status" value="1"/>
</dbReference>
<dbReference type="Gene3D" id="2.60.120.650">
    <property type="entry name" value="Cupin"/>
    <property type="match status" value="2"/>
</dbReference>
<evidence type="ECO:0000256" key="4">
    <source>
        <dbReference type="ARBA" id="ARBA00022771"/>
    </source>
</evidence>
<dbReference type="GO" id="GO:0000785">
    <property type="term" value="C:chromatin"/>
    <property type="evidence" value="ECO:0007669"/>
    <property type="project" value="TreeGrafter"/>
</dbReference>
<protein>
    <recommendedName>
        <fullName evidence="2">[histone H3]-trimethyl-L-lysine(9) demethylase</fullName>
        <ecNumber evidence="2">1.14.11.66</ecNumber>
    </recommendedName>
</protein>
<dbReference type="GeneID" id="66105934"/>
<evidence type="ECO:0000256" key="5">
    <source>
        <dbReference type="ARBA" id="ARBA00022833"/>
    </source>
</evidence>
<dbReference type="PROSITE" id="PS51184">
    <property type="entry name" value="JMJC"/>
    <property type="match status" value="1"/>
</dbReference>
<feature type="domain" description="PHD-type" evidence="10">
    <location>
        <begin position="608"/>
        <end position="739"/>
    </location>
</feature>
<gene>
    <name evidence="11" type="ORF">BT62DRAFT_906442</name>
</gene>
<keyword evidence="5" id="KW-0862">Zinc</keyword>
<proteinExistence type="inferred from homology"/>
<dbReference type="GO" id="GO:0008270">
    <property type="term" value="F:zinc ion binding"/>
    <property type="evidence" value="ECO:0007669"/>
    <property type="project" value="UniProtKB-KW"/>
</dbReference>
<evidence type="ECO:0000313" key="11">
    <source>
        <dbReference type="EMBL" id="KAG7442163.1"/>
    </source>
</evidence>
<dbReference type="PANTHER" id="PTHR10694">
    <property type="entry name" value="LYSINE-SPECIFIC DEMETHYLASE"/>
    <property type="match status" value="1"/>
</dbReference>
<accession>A0A9P7VKC4</accession>
<dbReference type="CDD" id="cd15571">
    <property type="entry name" value="ePHD"/>
    <property type="match status" value="1"/>
</dbReference>
<keyword evidence="4" id="KW-0863">Zinc-finger</keyword>
<name>A0A9P7VKC4_9AGAR</name>
<dbReference type="PROSITE" id="PS51805">
    <property type="entry name" value="EPHD"/>
    <property type="match status" value="1"/>
</dbReference>
<dbReference type="EC" id="1.14.11.66" evidence="2"/>
<comment type="catalytic activity">
    <reaction evidence="6">
        <text>N(6),N(6),N(6)-trimethyl-L-lysyl(9)-[histone H3] + 2 2-oxoglutarate + 2 O2 = N(6)-methyl-L-lysyl(9)-[histone H3] + 2 formaldehyde + 2 succinate + 2 CO2</text>
        <dbReference type="Rhea" id="RHEA:60200"/>
        <dbReference type="Rhea" id="RHEA-COMP:15538"/>
        <dbReference type="Rhea" id="RHEA-COMP:15542"/>
        <dbReference type="ChEBI" id="CHEBI:15379"/>
        <dbReference type="ChEBI" id="CHEBI:16526"/>
        <dbReference type="ChEBI" id="CHEBI:16810"/>
        <dbReference type="ChEBI" id="CHEBI:16842"/>
        <dbReference type="ChEBI" id="CHEBI:30031"/>
        <dbReference type="ChEBI" id="CHEBI:61929"/>
        <dbReference type="ChEBI" id="CHEBI:61961"/>
        <dbReference type="EC" id="1.14.11.66"/>
    </reaction>
</comment>
<dbReference type="InterPro" id="IPR003347">
    <property type="entry name" value="JmjC_dom"/>
</dbReference>
<dbReference type="InterPro" id="IPR003349">
    <property type="entry name" value="JmjN"/>
</dbReference>
<organism evidence="11 12">
    <name type="scientific">Guyanagaster necrorhizus</name>
    <dbReference type="NCBI Taxonomy" id="856835"/>
    <lineage>
        <taxon>Eukaryota</taxon>
        <taxon>Fungi</taxon>
        <taxon>Dikarya</taxon>
        <taxon>Basidiomycota</taxon>
        <taxon>Agaricomycotina</taxon>
        <taxon>Agaricomycetes</taxon>
        <taxon>Agaricomycetidae</taxon>
        <taxon>Agaricales</taxon>
        <taxon>Marasmiineae</taxon>
        <taxon>Physalacriaceae</taxon>
        <taxon>Guyanagaster</taxon>
    </lineage>
</organism>
<evidence type="ECO:0000256" key="1">
    <source>
        <dbReference type="ARBA" id="ARBA00009711"/>
    </source>
</evidence>
<keyword evidence="3" id="KW-0479">Metal-binding</keyword>
<evidence type="ECO:0000259" key="9">
    <source>
        <dbReference type="PROSITE" id="PS51184"/>
    </source>
</evidence>
<dbReference type="PANTHER" id="PTHR10694:SF7">
    <property type="entry name" value="[HISTONE H3]-TRIMETHYL-L-LYSINE(9) DEMETHYLASE"/>
    <property type="match status" value="1"/>
</dbReference>
<dbReference type="RefSeq" id="XP_043035663.1">
    <property type="nucleotide sequence ID" value="XM_043183637.1"/>
</dbReference>
<dbReference type="Pfam" id="PF02375">
    <property type="entry name" value="JmjN"/>
    <property type="match status" value="1"/>
</dbReference>
<dbReference type="GO" id="GO:0051864">
    <property type="term" value="F:histone H3K36 demethylase activity"/>
    <property type="evidence" value="ECO:0007669"/>
    <property type="project" value="TreeGrafter"/>
</dbReference>
<dbReference type="InterPro" id="IPR013083">
    <property type="entry name" value="Znf_RING/FYVE/PHD"/>
</dbReference>
<keyword evidence="12" id="KW-1185">Reference proteome</keyword>
<dbReference type="Pfam" id="PF02373">
    <property type="entry name" value="JmjC"/>
    <property type="match status" value="1"/>
</dbReference>
<feature type="region of interest" description="Disordered" evidence="7">
    <location>
        <begin position="227"/>
        <end position="264"/>
    </location>
</feature>
<reference evidence="11" key="1">
    <citation type="submission" date="2020-11" db="EMBL/GenBank/DDBJ databases">
        <title>Adaptations for nitrogen fixation in a non-lichenized fungal sporocarp promotes dispersal by wood-feeding termites.</title>
        <authorList>
            <consortium name="DOE Joint Genome Institute"/>
            <person name="Koch R.A."/>
            <person name="Yoon G."/>
            <person name="Arayal U."/>
            <person name="Lail K."/>
            <person name="Amirebrahimi M."/>
            <person name="Labutti K."/>
            <person name="Lipzen A."/>
            <person name="Riley R."/>
            <person name="Barry K."/>
            <person name="Henrissat B."/>
            <person name="Grigoriev I.V."/>
            <person name="Herr J.R."/>
            <person name="Aime M.C."/>
        </authorList>
    </citation>
    <scope>NUCLEOTIDE SEQUENCE</scope>
    <source>
        <strain evidence="11">MCA 3950</strain>
    </source>
</reference>
<dbReference type="AlphaFoldDB" id="A0A9P7VKC4"/>
<feature type="domain" description="JmjN" evidence="8">
    <location>
        <begin position="60"/>
        <end position="101"/>
    </location>
</feature>
<comment type="similarity">
    <text evidence="1">Belongs to the JHDM3 histone demethylase family.</text>
</comment>
<feature type="compositionally biased region" description="Basic and acidic residues" evidence="7">
    <location>
        <begin position="238"/>
        <end position="264"/>
    </location>
</feature>
<feature type="region of interest" description="Disordered" evidence="7">
    <location>
        <begin position="885"/>
        <end position="906"/>
    </location>
</feature>
<dbReference type="InterPro" id="IPR034732">
    <property type="entry name" value="EPHD"/>
</dbReference>
<dbReference type="SUPFAM" id="SSF51197">
    <property type="entry name" value="Clavaminate synthase-like"/>
    <property type="match status" value="1"/>
</dbReference>
<dbReference type="Pfam" id="PF13771">
    <property type="entry name" value="zf-HC5HC2H"/>
    <property type="match status" value="1"/>
</dbReference>
<evidence type="ECO:0000256" key="7">
    <source>
        <dbReference type="SAM" id="MobiDB-lite"/>
    </source>
</evidence>
<dbReference type="GO" id="GO:0140684">
    <property type="term" value="F:histone H3K9me2/H3K9me3 demethylase activity"/>
    <property type="evidence" value="ECO:0007669"/>
    <property type="project" value="UniProtKB-EC"/>
</dbReference>
<sequence>MSFSRTFSSTSTLSSRSCTPCPTVVQPDHFFGADDSLPSPTSVGRPWLTPEDDPLAHRGIPVFKPTMDEFKDFEEYMKKVECWGERSGIIKIIPPKEWSESLPLIKEQLNNLKISSPIEQHMQGRAGLFRVENMMRRKYMSVREWVEMCDREDYRSPGVHEVGLHGRSSIKAKTRRSKRLSDNGKIEMADPEDEVVIKEEPMDNLNETPRIYDDGSGSVNAPIVIEPLRRTPLYHSTPAEEKPTEKRPPGRKKTTTEKAAERSARDAAFLKTFDPYTHWLPPGTTPSDYTPEFCHILERQFWRSCGLGKPAWYGADSQGTLFTDKTQIWNIGHLESALTRLLPSSSQGLPGVNTPYLYWGMWRASFAWHVEDMDLFSINYIHFGAPKFWYAIPQGRAGALEQTMRSYFPKDGRQCSQFLRHKSYLASATLLAQSSCRPNHCVQHAGEIIITYPLGYHAGFNLGLNCAESVNFALDSWISKGIKAKACECISDSVRIDVEQLLRDREDECDLIASTSPPQLKRSPIKKEISVVIPSLKTVRPLKRPYDGELGALPKAKKVKLTTPKATKPPALVPSTSQVTKVPTKVTLKLGPRPSEPEHYPCCLCISTSTEGLLRVQDPPIGRKDAVDATGNPSEWMAHESCANIVPETWVDELDGCNGLKERVVFGVDGIVRDRWNLKCSACTKSRSRAHGAPIQCTKGKCPKAFHVSCARDGKEQHIIFETLREVEKEVVLLDPKTPGTSSDQMKIDSVAGLPMADSQVLKVIKKVEVQVLCTQHNPFVTAAKRASKQDKIRNDLMALPDMARIKIRVSAGVFEVSLVRVIEETGSVEVLWDRGSKREFKWGSVVFGNTDGPVVQKPSEAAPEPRRSFYVCFCAVVHSAPTSNAEASTSQNAKPPVPTAQYGSSAPPNYGANPYAYWGYQVSGQQSGASAYPYQGYYATAAQLYPYPTPQQKGYSGKLQWQQPYQGPPNGGYYYPSAQYQTQTGATSRPEIVKTTPPPPPPPLTQTSTHASTPASPQTVTPTLVSQMVTLPSDLAALVTMQPEQLTAIFRDQPQLRDMVLAAVENAKRECPA</sequence>
<evidence type="ECO:0000256" key="6">
    <source>
        <dbReference type="ARBA" id="ARBA00049349"/>
    </source>
</evidence>